<sequence>MQFAHQVKVKWLSRHLHTFSKAGASRSKCNTQATRGRELLFWKTQQTVNCFLKVPSPATILLAKAEKGFFGAKLHHIGHFGSEETSPLATFYHHSIHVFPSLNGTKKKILFGKLSTFESIGHRNRNLGLRFLDNTTTRTNLTFSHLRKELQFVNAPAYFKWLIGKEVISTDSLKDFLR</sequence>
<dbReference type="EMBL" id="BPLR01005203">
    <property type="protein sequence ID" value="GIY00581.1"/>
    <property type="molecule type" value="Genomic_DNA"/>
</dbReference>
<accession>A0AAV4PXH3</accession>
<dbReference type="Proteomes" id="UP001054945">
    <property type="component" value="Unassembled WGS sequence"/>
</dbReference>
<evidence type="ECO:0000313" key="1">
    <source>
        <dbReference type="EMBL" id="GIY00581.1"/>
    </source>
</evidence>
<protein>
    <submittedName>
        <fullName evidence="1">Uncharacterized protein</fullName>
    </submittedName>
</protein>
<organism evidence="1 2">
    <name type="scientific">Caerostris extrusa</name>
    <name type="common">Bark spider</name>
    <name type="synonym">Caerostris bankana</name>
    <dbReference type="NCBI Taxonomy" id="172846"/>
    <lineage>
        <taxon>Eukaryota</taxon>
        <taxon>Metazoa</taxon>
        <taxon>Ecdysozoa</taxon>
        <taxon>Arthropoda</taxon>
        <taxon>Chelicerata</taxon>
        <taxon>Arachnida</taxon>
        <taxon>Araneae</taxon>
        <taxon>Araneomorphae</taxon>
        <taxon>Entelegynae</taxon>
        <taxon>Araneoidea</taxon>
        <taxon>Araneidae</taxon>
        <taxon>Caerostris</taxon>
    </lineage>
</organism>
<evidence type="ECO:0000313" key="2">
    <source>
        <dbReference type="Proteomes" id="UP001054945"/>
    </source>
</evidence>
<gene>
    <name evidence="1" type="ORF">CEXT_299721</name>
</gene>
<proteinExistence type="predicted"/>
<name>A0AAV4PXH3_CAEEX</name>
<reference evidence="1 2" key="1">
    <citation type="submission" date="2021-06" db="EMBL/GenBank/DDBJ databases">
        <title>Caerostris extrusa draft genome.</title>
        <authorList>
            <person name="Kono N."/>
            <person name="Arakawa K."/>
        </authorList>
    </citation>
    <scope>NUCLEOTIDE SEQUENCE [LARGE SCALE GENOMIC DNA]</scope>
</reference>
<keyword evidence="2" id="KW-1185">Reference proteome</keyword>
<comment type="caution">
    <text evidence="1">The sequence shown here is derived from an EMBL/GenBank/DDBJ whole genome shotgun (WGS) entry which is preliminary data.</text>
</comment>
<dbReference type="AlphaFoldDB" id="A0AAV4PXH3"/>